<comment type="caution">
    <text evidence="3">The sequence shown here is derived from an EMBL/GenBank/DDBJ whole genome shotgun (WGS) entry which is preliminary data.</text>
</comment>
<dbReference type="PROSITE" id="PS51257">
    <property type="entry name" value="PROKAR_LIPOPROTEIN"/>
    <property type="match status" value="1"/>
</dbReference>
<dbReference type="AlphaFoldDB" id="A0A4Q7L6F8"/>
<name>A0A4Q7L6F8_9PSEU</name>
<organism evidence="3 4">
    <name type="scientific">Herbihabitans rhizosphaerae</name>
    <dbReference type="NCBI Taxonomy" id="1872711"/>
    <lineage>
        <taxon>Bacteria</taxon>
        <taxon>Bacillati</taxon>
        <taxon>Actinomycetota</taxon>
        <taxon>Actinomycetes</taxon>
        <taxon>Pseudonocardiales</taxon>
        <taxon>Pseudonocardiaceae</taxon>
        <taxon>Herbihabitans</taxon>
    </lineage>
</organism>
<feature type="compositionally biased region" description="Low complexity" evidence="1">
    <location>
        <begin position="139"/>
        <end position="156"/>
    </location>
</feature>
<reference evidence="3 4" key="1">
    <citation type="submission" date="2019-02" db="EMBL/GenBank/DDBJ databases">
        <title>Genomic Encyclopedia of Type Strains, Phase IV (KMG-IV): sequencing the most valuable type-strain genomes for metagenomic binning, comparative biology and taxonomic classification.</title>
        <authorList>
            <person name="Goeker M."/>
        </authorList>
    </citation>
    <scope>NUCLEOTIDE SEQUENCE [LARGE SCALE GENOMIC DNA]</scope>
    <source>
        <strain evidence="3 4">DSM 101727</strain>
    </source>
</reference>
<feature type="region of interest" description="Disordered" evidence="1">
    <location>
        <begin position="134"/>
        <end position="156"/>
    </location>
</feature>
<dbReference type="RefSeq" id="WP_130342476.1">
    <property type="nucleotide sequence ID" value="NZ_SGWQ01000001.1"/>
</dbReference>
<dbReference type="EMBL" id="SGWQ01000001">
    <property type="protein sequence ID" value="RZS44846.1"/>
    <property type="molecule type" value="Genomic_DNA"/>
</dbReference>
<gene>
    <name evidence="3" type="ORF">EV193_101726</name>
</gene>
<keyword evidence="2" id="KW-0732">Signal</keyword>
<protein>
    <recommendedName>
        <fullName evidence="5">Subtilisin inhibitor-like</fullName>
    </recommendedName>
</protein>
<dbReference type="Proteomes" id="UP000294257">
    <property type="component" value="Unassembled WGS sequence"/>
</dbReference>
<evidence type="ECO:0000313" key="4">
    <source>
        <dbReference type="Proteomes" id="UP000294257"/>
    </source>
</evidence>
<feature type="compositionally biased region" description="Gly residues" evidence="1">
    <location>
        <begin position="36"/>
        <end position="54"/>
    </location>
</feature>
<feature type="chain" id="PRO_5020305639" description="Subtilisin inhibitor-like" evidence="2">
    <location>
        <begin position="26"/>
        <end position="156"/>
    </location>
</feature>
<proteinExistence type="predicted"/>
<evidence type="ECO:0000256" key="2">
    <source>
        <dbReference type="SAM" id="SignalP"/>
    </source>
</evidence>
<evidence type="ECO:0000313" key="3">
    <source>
        <dbReference type="EMBL" id="RZS44846.1"/>
    </source>
</evidence>
<evidence type="ECO:0000256" key="1">
    <source>
        <dbReference type="SAM" id="MobiDB-lite"/>
    </source>
</evidence>
<accession>A0A4Q7L6F8</accession>
<sequence length="156" mass="16007">MVRLIRYASVLACCLLAAGCGGDDAPPYDSPSTLDGGNGGGSGGTTRGNQGKGPPGAPLNLDPAFQTGSPLDESSIRSELRRLCRAAGAKADCVKLEISFQSRTPGDCEIVRHSPTDVRVGGVVTFVVKNPCDTGGSGETTTTTRRTTTTTTTESE</sequence>
<keyword evidence="4" id="KW-1185">Reference proteome</keyword>
<feature type="signal peptide" evidence="2">
    <location>
        <begin position="1"/>
        <end position="25"/>
    </location>
</feature>
<feature type="region of interest" description="Disordered" evidence="1">
    <location>
        <begin position="29"/>
        <end position="73"/>
    </location>
</feature>
<evidence type="ECO:0008006" key="5">
    <source>
        <dbReference type="Google" id="ProtNLM"/>
    </source>
</evidence>